<dbReference type="AlphaFoldDB" id="A0A517PZJ5"/>
<dbReference type="Proteomes" id="UP000315647">
    <property type="component" value="Chromosome"/>
</dbReference>
<keyword evidence="2" id="KW-1185">Reference proteome</keyword>
<evidence type="ECO:0000313" key="1">
    <source>
        <dbReference type="EMBL" id="QDT24777.1"/>
    </source>
</evidence>
<dbReference type="EMBL" id="CP037421">
    <property type="protein sequence ID" value="QDT24777.1"/>
    <property type="molecule type" value="Genomic_DNA"/>
</dbReference>
<accession>A0A517PZJ5</accession>
<organism evidence="1 2">
    <name type="scientific">Gimesia panareensis</name>
    <dbReference type="NCBI Taxonomy" id="2527978"/>
    <lineage>
        <taxon>Bacteria</taxon>
        <taxon>Pseudomonadati</taxon>
        <taxon>Planctomycetota</taxon>
        <taxon>Planctomycetia</taxon>
        <taxon>Planctomycetales</taxon>
        <taxon>Planctomycetaceae</taxon>
        <taxon>Gimesia</taxon>
    </lineage>
</organism>
<reference evidence="1 2" key="1">
    <citation type="submission" date="2019-03" db="EMBL/GenBank/DDBJ databases">
        <title>Deep-cultivation of Planctomycetes and their phenomic and genomic characterization uncovers novel biology.</title>
        <authorList>
            <person name="Wiegand S."/>
            <person name="Jogler M."/>
            <person name="Boedeker C."/>
            <person name="Pinto D."/>
            <person name="Vollmers J."/>
            <person name="Rivas-Marin E."/>
            <person name="Kohn T."/>
            <person name="Peeters S.H."/>
            <person name="Heuer A."/>
            <person name="Rast P."/>
            <person name="Oberbeckmann S."/>
            <person name="Bunk B."/>
            <person name="Jeske O."/>
            <person name="Meyerdierks A."/>
            <person name="Storesund J.E."/>
            <person name="Kallscheuer N."/>
            <person name="Luecker S."/>
            <person name="Lage O.M."/>
            <person name="Pohl T."/>
            <person name="Merkel B.J."/>
            <person name="Hornburger P."/>
            <person name="Mueller R.-W."/>
            <person name="Bruemmer F."/>
            <person name="Labrenz M."/>
            <person name="Spormann A.M."/>
            <person name="Op den Camp H."/>
            <person name="Overmann J."/>
            <person name="Amann R."/>
            <person name="Jetten M.S.M."/>
            <person name="Mascher T."/>
            <person name="Medema M.H."/>
            <person name="Devos D.P."/>
            <person name="Kaster A.-K."/>
            <person name="Ovreas L."/>
            <person name="Rohde M."/>
            <person name="Galperin M.Y."/>
            <person name="Jogler C."/>
        </authorList>
    </citation>
    <scope>NUCLEOTIDE SEQUENCE [LARGE SCALE GENOMIC DNA]</scope>
    <source>
        <strain evidence="1 2">Enr10</strain>
    </source>
</reference>
<evidence type="ECO:0000313" key="2">
    <source>
        <dbReference type="Proteomes" id="UP000315647"/>
    </source>
</evidence>
<sequence>MNQNKIVINDFSKEKSAQQYAENWPDNPESLNLYENGFQCGGCAFFAPWNQDWGLCCHQKSPHFSETVFEHFTCSSYVNEGWGPHSFTEDVDCHCRCHGENGWK</sequence>
<proteinExistence type="predicted"/>
<dbReference type="RefSeq" id="WP_145447811.1">
    <property type="nucleotide sequence ID" value="NZ_CP037421.1"/>
</dbReference>
<name>A0A517PZJ5_9PLAN</name>
<gene>
    <name evidence="1" type="ORF">Enr10x_00680</name>
</gene>
<protein>
    <submittedName>
        <fullName evidence="1">Uncharacterized protein</fullName>
    </submittedName>
</protein>